<keyword evidence="5 7" id="KW-0283">Flagellar rotation</keyword>
<evidence type="ECO:0000256" key="8">
    <source>
        <dbReference type="SAM" id="MobiDB-lite"/>
    </source>
</evidence>
<evidence type="ECO:0000256" key="7">
    <source>
        <dbReference type="RuleBase" id="RU362074"/>
    </source>
</evidence>
<evidence type="ECO:0000256" key="5">
    <source>
        <dbReference type="ARBA" id="ARBA00022779"/>
    </source>
</evidence>
<evidence type="ECO:0000256" key="2">
    <source>
        <dbReference type="ARBA" id="ARBA00021897"/>
    </source>
</evidence>
<proteinExistence type="inferred from homology"/>
<comment type="caution">
    <text evidence="10">The sequence shown here is derived from an EMBL/GenBank/DDBJ whole genome shotgun (WGS) entry which is preliminary data.</text>
</comment>
<feature type="compositionally biased region" description="Polar residues" evidence="8">
    <location>
        <begin position="32"/>
        <end position="54"/>
    </location>
</feature>
<accession>A0ABP7WK12</accession>
<dbReference type="InterPro" id="IPR012826">
    <property type="entry name" value="FliN"/>
</dbReference>
<evidence type="ECO:0000256" key="6">
    <source>
        <dbReference type="ARBA" id="ARBA00023136"/>
    </source>
</evidence>
<dbReference type="InterPro" id="IPR051469">
    <property type="entry name" value="FliN/MopA/SpaO"/>
</dbReference>
<dbReference type="InterPro" id="IPR001543">
    <property type="entry name" value="FliN-like_C"/>
</dbReference>
<dbReference type="NCBIfam" id="TIGR02480">
    <property type="entry name" value="fliN"/>
    <property type="match status" value="1"/>
</dbReference>
<dbReference type="RefSeq" id="WP_344933525.1">
    <property type="nucleotide sequence ID" value="NZ_BAABDM010000001.1"/>
</dbReference>
<dbReference type="PANTHER" id="PTHR43484">
    <property type="match status" value="1"/>
</dbReference>
<keyword evidence="11" id="KW-1185">Reference proteome</keyword>
<evidence type="ECO:0000313" key="10">
    <source>
        <dbReference type="EMBL" id="GAA4090584.1"/>
    </source>
</evidence>
<feature type="compositionally biased region" description="Low complexity" evidence="8">
    <location>
        <begin position="11"/>
        <end position="24"/>
    </location>
</feature>
<dbReference type="InterPro" id="IPR036429">
    <property type="entry name" value="SpoA-like_sf"/>
</dbReference>
<feature type="domain" description="Flagellar motor switch protein FliN-like C-terminal" evidence="9">
    <location>
        <begin position="59"/>
        <end position="129"/>
    </location>
</feature>
<dbReference type="PRINTS" id="PR00956">
    <property type="entry name" value="FLGMOTORFLIN"/>
</dbReference>
<dbReference type="PANTHER" id="PTHR43484:SF1">
    <property type="entry name" value="FLAGELLAR MOTOR SWITCH PROTEIN FLIN"/>
    <property type="match status" value="1"/>
</dbReference>
<keyword evidence="7" id="KW-0975">Bacterial flagellum</keyword>
<dbReference type="EMBL" id="BAABDM010000001">
    <property type="protein sequence ID" value="GAA4090584.1"/>
    <property type="molecule type" value="Genomic_DNA"/>
</dbReference>
<comment type="function">
    <text evidence="7">FliN is one of three proteins (FliG, FliN, FliM) that form the rotor-mounted switch complex (C ring), located at the base of the basal body. This complex interacts with the CheY and CheZ chemotaxis proteins, in addition to contacting components of the motor that determine the direction of flagellar rotation.</text>
</comment>
<reference evidence="11" key="1">
    <citation type="journal article" date="2019" name="Int. J. Syst. Evol. Microbiol.">
        <title>The Global Catalogue of Microorganisms (GCM) 10K type strain sequencing project: providing services to taxonomists for standard genome sequencing and annotation.</title>
        <authorList>
            <consortium name="The Broad Institute Genomics Platform"/>
            <consortium name="The Broad Institute Genome Sequencing Center for Infectious Disease"/>
            <person name="Wu L."/>
            <person name="Ma J."/>
        </authorList>
    </citation>
    <scope>NUCLEOTIDE SEQUENCE [LARGE SCALE GENOMIC DNA]</scope>
    <source>
        <strain evidence="11">JCM 17304</strain>
    </source>
</reference>
<organism evidence="10 11">
    <name type="scientific">Zhongshania borealis</name>
    <dbReference type="NCBI Taxonomy" id="889488"/>
    <lineage>
        <taxon>Bacteria</taxon>
        <taxon>Pseudomonadati</taxon>
        <taxon>Pseudomonadota</taxon>
        <taxon>Gammaproteobacteria</taxon>
        <taxon>Cellvibrionales</taxon>
        <taxon>Spongiibacteraceae</taxon>
        <taxon>Zhongshania</taxon>
    </lineage>
</organism>
<name>A0ABP7WK12_9GAMM</name>
<dbReference type="Gene3D" id="2.30.330.10">
    <property type="entry name" value="SpoA-like"/>
    <property type="match status" value="1"/>
</dbReference>
<dbReference type="InterPro" id="IPR001172">
    <property type="entry name" value="FliN_T3SS_HrcQb"/>
</dbReference>
<protein>
    <recommendedName>
        <fullName evidence="2 7">Flagellar motor switch protein FliN</fullName>
    </recommendedName>
</protein>
<gene>
    <name evidence="10" type="ORF">GCM10022414_12290</name>
</gene>
<sequence length="138" mass="14728">MTDDVNDQEPAAAAASQNEAVSAAEIKELNEHTSAQQTKPAAGSSTGSGRMSNDMSLDMIMDVSVNVAVEVGRTKMSIRDIRELSQGAIIELDRAAGTPLDVLVNDTLVARGEIVVVKDKFGIMLTEVVGQEERERRG</sequence>
<keyword evidence="6 7" id="KW-0472">Membrane</keyword>
<evidence type="ECO:0000259" key="9">
    <source>
        <dbReference type="Pfam" id="PF01052"/>
    </source>
</evidence>
<evidence type="ECO:0000256" key="4">
    <source>
        <dbReference type="ARBA" id="ARBA00022500"/>
    </source>
</evidence>
<evidence type="ECO:0000313" key="11">
    <source>
        <dbReference type="Proteomes" id="UP001500392"/>
    </source>
</evidence>
<evidence type="ECO:0000256" key="1">
    <source>
        <dbReference type="ARBA" id="ARBA00009226"/>
    </source>
</evidence>
<dbReference type="SUPFAM" id="SSF101801">
    <property type="entry name" value="Surface presentation of antigens (SPOA)"/>
    <property type="match status" value="1"/>
</dbReference>
<keyword evidence="4 7" id="KW-0145">Chemotaxis</keyword>
<dbReference type="Proteomes" id="UP001500392">
    <property type="component" value="Unassembled WGS sequence"/>
</dbReference>
<dbReference type="Pfam" id="PF01052">
    <property type="entry name" value="FliMN_C"/>
    <property type="match status" value="1"/>
</dbReference>
<keyword evidence="3 7" id="KW-1003">Cell membrane</keyword>
<evidence type="ECO:0000256" key="3">
    <source>
        <dbReference type="ARBA" id="ARBA00022475"/>
    </source>
</evidence>
<comment type="subcellular location">
    <subcellularLocation>
        <location evidence="7">Cell membrane</location>
        <topology evidence="7">Peripheral membrane protein</topology>
        <orientation evidence="7">Cytoplasmic side</orientation>
    </subcellularLocation>
    <subcellularLocation>
        <location evidence="7">Bacterial flagellum basal body</location>
    </subcellularLocation>
</comment>
<feature type="region of interest" description="Disordered" evidence="8">
    <location>
        <begin position="1"/>
        <end position="54"/>
    </location>
</feature>
<comment type="similarity">
    <text evidence="1 7">Belongs to the FliN/MopA/SpaO family.</text>
</comment>